<sequence length="156" mass="17731">MKFQKVIFSLITIFFLHFISNNAFAISPVVAASSVTADGDRLSAKDEVRIAQMRVFVNMTVEQYGKLRGKKLNFFERLSFKASQRRMKLMLKAYDDGDGPGTLEKISWLIKGLLFGPLALIVGYIFLKDEERELIKWIWFGFIGFAAIAVIILLSL</sequence>
<evidence type="ECO:0000256" key="2">
    <source>
        <dbReference type="SAM" id="SignalP"/>
    </source>
</evidence>
<evidence type="ECO:0000313" key="4">
    <source>
        <dbReference type="Proteomes" id="UP000326903"/>
    </source>
</evidence>
<name>A0A5J5IJ85_9BACT</name>
<gene>
    <name evidence="3" type="ORF">FW778_01915</name>
</gene>
<protein>
    <submittedName>
        <fullName evidence="3">Uncharacterized protein</fullName>
    </submittedName>
</protein>
<feature type="transmembrane region" description="Helical" evidence="1">
    <location>
        <begin position="108"/>
        <end position="127"/>
    </location>
</feature>
<keyword evidence="1" id="KW-0812">Transmembrane</keyword>
<keyword evidence="2" id="KW-0732">Signal</keyword>
<proteinExistence type="predicted"/>
<dbReference type="AlphaFoldDB" id="A0A5J5IJ85"/>
<keyword evidence="4" id="KW-1185">Reference proteome</keyword>
<evidence type="ECO:0000313" key="3">
    <source>
        <dbReference type="EMBL" id="KAA9040821.1"/>
    </source>
</evidence>
<comment type="caution">
    <text evidence="3">The sequence shown here is derived from an EMBL/GenBank/DDBJ whole genome shotgun (WGS) entry which is preliminary data.</text>
</comment>
<keyword evidence="1" id="KW-1133">Transmembrane helix</keyword>
<evidence type="ECO:0000256" key="1">
    <source>
        <dbReference type="SAM" id="Phobius"/>
    </source>
</evidence>
<dbReference type="Proteomes" id="UP000326903">
    <property type="component" value="Unassembled WGS sequence"/>
</dbReference>
<accession>A0A5J5IJ85</accession>
<organism evidence="3 4">
    <name type="scientific">Ginsengibacter hankyongi</name>
    <dbReference type="NCBI Taxonomy" id="2607284"/>
    <lineage>
        <taxon>Bacteria</taxon>
        <taxon>Pseudomonadati</taxon>
        <taxon>Bacteroidota</taxon>
        <taxon>Chitinophagia</taxon>
        <taxon>Chitinophagales</taxon>
        <taxon>Chitinophagaceae</taxon>
        <taxon>Ginsengibacter</taxon>
    </lineage>
</organism>
<reference evidence="3 4" key="1">
    <citation type="submission" date="2019-09" db="EMBL/GenBank/DDBJ databases">
        <title>Draft genome sequence of Ginsengibacter sp. BR5-29.</title>
        <authorList>
            <person name="Im W.-T."/>
        </authorList>
    </citation>
    <scope>NUCLEOTIDE SEQUENCE [LARGE SCALE GENOMIC DNA]</scope>
    <source>
        <strain evidence="3 4">BR5-29</strain>
    </source>
</reference>
<keyword evidence="1" id="KW-0472">Membrane</keyword>
<feature type="chain" id="PRO_5023901880" evidence="2">
    <location>
        <begin position="26"/>
        <end position="156"/>
    </location>
</feature>
<dbReference type="RefSeq" id="WP_150412909.1">
    <property type="nucleotide sequence ID" value="NZ_VYQF01000001.1"/>
</dbReference>
<dbReference type="EMBL" id="VYQF01000001">
    <property type="protein sequence ID" value="KAA9040821.1"/>
    <property type="molecule type" value="Genomic_DNA"/>
</dbReference>
<feature type="signal peptide" evidence="2">
    <location>
        <begin position="1"/>
        <end position="25"/>
    </location>
</feature>
<feature type="transmembrane region" description="Helical" evidence="1">
    <location>
        <begin position="134"/>
        <end position="154"/>
    </location>
</feature>